<dbReference type="Proteomes" id="UP000095286">
    <property type="component" value="Unplaced"/>
</dbReference>
<sequence length="153" mass="16897">MTIIKIVSLALFAALSLICINNSYALICDGYQNYSYHSTTNNKSDTLLKGCEICGFFQSNVTTASKFKGTYIGCLSSVAQMARTTDETLYNVTAFIEQCRHLGKGRITLCDDSFYPDRSDWDETSLCCCQSDYCTRNLMDPSIPLAPTASPSL</sequence>
<protein>
    <submittedName>
        <fullName evidence="2">Protein sleepless</fullName>
    </submittedName>
</protein>
<name>A0AC35U0Z8_9BILA</name>
<evidence type="ECO:0000313" key="1">
    <source>
        <dbReference type="Proteomes" id="UP000095286"/>
    </source>
</evidence>
<proteinExistence type="predicted"/>
<evidence type="ECO:0000313" key="2">
    <source>
        <dbReference type="WBParaSite" id="RSKR_0000638650.1"/>
    </source>
</evidence>
<reference evidence="2" key="1">
    <citation type="submission" date="2016-11" db="UniProtKB">
        <authorList>
            <consortium name="WormBaseParasite"/>
        </authorList>
    </citation>
    <scope>IDENTIFICATION</scope>
    <source>
        <strain evidence="2">KR3021</strain>
    </source>
</reference>
<accession>A0AC35U0Z8</accession>
<organism evidence="1 2">
    <name type="scientific">Rhabditophanes sp. KR3021</name>
    <dbReference type="NCBI Taxonomy" id="114890"/>
    <lineage>
        <taxon>Eukaryota</taxon>
        <taxon>Metazoa</taxon>
        <taxon>Ecdysozoa</taxon>
        <taxon>Nematoda</taxon>
        <taxon>Chromadorea</taxon>
        <taxon>Rhabditida</taxon>
        <taxon>Tylenchina</taxon>
        <taxon>Panagrolaimomorpha</taxon>
        <taxon>Strongyloidoidea</taxon>
        <taxon>Alloionematidae</taxon>
        <taxon>Rhabditophanes</taxon>
    </lineage>
</organism>
<dbReference type="WBParaSite" id="RSKR_0000638650.1">
    <property type="protein sequence ID" value="RSKR_0000638650.1"/>
    <property type="gene ID" value="RSKR_0000638650"/>
</dbReference>